<dbReference type="RefSeq" id="XP_040633193.1">
    <property type="nucleotide sequence ID" value="XM_040770956.1"/>
</dbReference>
<dbReference type="AlphaFoldDB" id="M5GBG7"/>
<protein>
    <submittedName>
        <fullName evidence="2">Uncharacterized protein</fullName>
    </submittedName>
</protein>
<accession>M5GBG7</accession>
<evidence type="ECO:0000313" key="3">
    <source>
        <dbReference type="Proteomes" id="UP000030653"/>
    </source>
</evidence>
<evidence type="ECO:0000313" key="2">
    <source>
        <dbReference type="EMBL" id="EJU06299.1"/>
    </source>
</evidence>
<sequence length="314" mass="35261">MATPKKHTVHGEGRPKIAPNIPSKTSIGASPRVSSQRIWSNCSLVIFAQSWDSPVEGVSTTLCLQPTVSSRVCNRLRAPNGVNDSRGLDPVARATRLASILDMCAPAIVARGLARARFCTEVQNYTSSEARHLPPWSYCGEGNNWPRIVKHTTSSDLIPSYWFRGFEIMLRSQQGSCGVYLEAFDEDELGRFIQQLKAAFDRLALFRPPDRRVSGIDGLARACLPYYVSWDPFGPFESTAAFNKRQIPSLRALKIHTRPLRTEISHPTTYWSMNTAVVRLAGYVRWQKIIRGVFPNIEHDVWVESQWGMCWGPA</sequence>
<name>M5GBG7_DACPD</name>
<keyword evidence="3" id="KW-1185">Reference proteome</keyword>
<dbReference type="Proteomes" id="UP000030653">
    <property type="component" value="Unassembled WGS sequence"/>
</dbReference>
<dbReference type="STRING" id="1858805.M5GBG7"/>
<feature type="region of interest" description="Disordered" evidence="1">
    <location>
        <begin position="1"/>
        <end position="29"/>
    </location>
</feature>
<proteinExistence type="predicted"/>
<reference evidence="2 3" key="1">
    <citation type="journal article" date="2012" name="Science">
        <title>The Paleozoic origin of enzymatic lignin decomposition reconstructed from 31 fungal genomes.</title>
        <authorList>
            <person name="Floudas D."/>
            <person name="Binder M."/>
            <person name="Riley R."/>
            <person name="Barry K."/>
            <person name="Blanchette R.A."/>
            <person name="Henrissat B."/>
            <person name="Martinez A.T."/>
            <person name="Otillar R."/>
            <person name="Spatafora J.W."/>
            <person name="Yadav J.S."/>
            <person name="Aerts A."/>
            <person name="Benoit I."/>
            <person name="Boyd A."/>
            <person name="Carlson A."/>
            <person name="Copeland A."/>
            <person name="Coutinho P.M."/>
            <person name="de Vries R.P."/>
            <person name="Ferreira P."/>
            <person name="Findley K."/>
            <person name="Foster B."/>
            <person name="Gaskell J."/>
            <person name="Glotzer D."/>
            <person name="Gorecki P."/>
            <person name="Heitman J."/>
            <person name="Hesse C."/>
            <person name="Hori C."/>
            <person name="Igarashi K."/>
            <person name="Jurgens J.A."/>
            <person name="Kallen N."/>
            <person name="Kersten P."/>
            <person name="Kohler A."/>
            <person name="Kuees U."/>
            <person name="Kumar T.K.A."/>
            <person name="Kuo A."/>
            <person name="LaButti K."/>
            <person name="Larrondo L.F."/>
            <person name="Lindquist E."/>
            <person name="Ling A."/>
            <person name="Lombard V."/>
            <person name="Lucas S."/>
            <person name="Lundell T."/>
            <person name="Martin R."/>
            <person name="McLaughlin D.J."/>
            <person name="Morgenstern I."/>
            <person name="Morin E."/>
            <person name="Murat C."/>
            <person name="Nagy L.G."/>
            <person name="Nolan M."/>
            <person name="Ohm R.A."/>
            <person name="Patyshakuliyeva A."/>
            <person name="Rokas A."/>
            <person name="Ruiz-Duenas F.J."/>
            <person name="Sabat G."/>
            <person name="Salamov A."/>
            <person name="Samejima M."/>
            <person name="Schmutz J."/>
            <person name="Slot J.C."/>
            <person name="St John F."/>
            <person name="Stenlid J."/>
            <person name="Sun H."/>
            <person name="Sun S."/>
            <person name="Syed K."/>
            <person name="Tsang A."/>
            <person name="Wiebenga A."/>
            <person name="Young D."/>
            <person name="Pisabarro A."/>
            <person name="Eastwood D.C."/>
            <person name="Martin F."/>
            <person name="Cullen D."/>
            <person name="Grigoriev I.V."/>
            <person name="Hibbett D.S."/>
        </authorList>
    </citation>
    <scope>NUCLEOTIDE SEQUENCE [LARGE SCALE GENOMIC DNA]</scope>
    <source>
        <strain evidence="2 3">DJM-731 SS1</strain>
    </source>
</reference>
<dbReference type="GeneID" id="63686018"/>
<dbReference type="EMBL" id="JH795855">
    <property type="protein sequence ID" value="EJU06299.1"/>
    <property type="molecule type" value="Genomic_DNA"/>
</dbReference>
<evidence type="ECO:0000256" key="1">
    <source>
        <dbReference type="SAM" id="MobiDB-lite"/>
    </source>
</evidence>
<dbReference type="HOGENOM" id="CLU_885731_0_0_1"/>
<organism evidence="2 3">
    <name type="scientific">Dacryopinax primogenitus (strain DJM 731)</name>
    <name type="common">Brown rot fungus</name>
    <dbReference type="NCBI Taxonomy" id="1858805"/>
    <lineage>
        <taxon>Eukaryota</taxon>
        <taxon>Fungi</taxon>
        <taxon>Dikarya</taxon>
        <taxon>Basidiomycota</taxon>
        <taxon>Agaricomycotina</taxon>
        <taxon>Dacrymycetes</taxon>
        <taxon>Dacrymycetales</taxon>
        <taxon>Dacrymycetaceae</taxon>
        <taxon>Dacryopinax</taxon>
    </lineage>
</organism>
<gene>
    <name evidence="2" type="ORF">DACRYDRAFT_13005</name>
</gene>